<evidence type="ECO:0000259" key="13">
    <source>
        <dbReference type="Pfam" id="PF01435"/>
    </source>
</evidence>
<evidence type="ECO:0000256" key="12">
    <source>
        <dbReference type="SAM" id="Phobius"/>
    </source>
</evidence>
<reference evidence="14 15" key="1">
    <citation type="submission" date="2018-06" db="EMBL/GenBank/DDBJ databases">
        <title>Genomic Encyclopedia of Type Strains, Phase IV (KMG-IV): sequencing the most valuable type-strain genomes for metagenomic binning, comparative biology and taxonomic classification.</title>
        <authorList>
            <person name="Goeker M."/>
        </authorList>
    </citation>
    <scope>NUCLEOTIDE SEQUENCE [LARGE SCALE GENOMIC DNA]</scope>
    <source>
        <strain evidence="14 15">DSM 27453</strain>
    </source>
</reference>
<keyword evidence="4 14" id="KW-0645">Protease</keyword>
<evidence type="ECO:0000256" key="6">
    <source>
        <dbReference type="ARBA" id="ARBA00022723"/>
    </source>
</evidence>
<feature type="transmembrane region" description="Helical" evidence="12">
    <location>
        <begin position="125"/>
        <end position="143"/>
    </location>
</feature>
<gene>
    <name evidence="14" type="ORF">DFQ50_102212</name>
</gene>
<evidence type="ECO:0000256" key="4">
    <source>
        <dbReference type="ARBA" id="ARBA00022670"/>
    </source>
</evidence>
<proteinExistence type="predicted"/>
<dbReference type="GO" id="GO:0006508">
    <property type="term" value="P:proteolysis"/>
    <property type="evidence" value="ECO:0007669"/>
    <property type="project" value="UniProtKB-KW"/>
</dbReference>
<evidence type="ECO:0000256" key="3">
    <source>
        <dbReference type="ARBA" id="ARBA00022475"/>
    </source>
</evidence>
<keyword evidence="5 12" id="KW-0812">Transmembrane</keyword>
<dbReference type="EMBL" id="QNRL01000002">
    <property type="protein sequence ID" value="RBP13479.1"/>
    <property type="molecule type" value="Genomic_DNA"/>
</dbReference>
<keyword evidence="9 12" id="KW-1133">Transmembrane helix</keyword>
<evidence type="ECO:0000256" key="1">
    <source>
        <dbReference type="ARBA" id="ARBA00001947"/>
    </source>
</evidence>
<keyword evidence="8" id="KW-0862">Zinc</keyword>
<evidence type="ECO:0000256" key="7">
    <source>
        <dbReference type="ARBA" id="ARBA00022801"/>
    </source>
</evidence>
<name>A0ABX9G0I1_9ENTR</name>
<dbReference type="InterPro" id="IPR050083">
    <property type="entry name" value="HtpX_protease"/>
</dbReference>
<feature type="transmembrane region" description="Helical" evidence="12">
    <location>
        <begin position="476"/>
        <end position="495"/>
    </location>
</feature>
<keyword evidence="3" id="KW-1003">Cell membrane</keyword>
<evidence type="ECO:0000313" key="14">
    <source>
        <dbReference type="EMBL" id="RBP13479.1"/>
    </source>
</evidence>
<dbReference type="Gene3D" id="3.30.2010.10">
    <property type="entry name" value="Metalloproteases ('zincins'), catalytic domain"/>
    <property type="match status" value="1"/>
</dbReference>
<protein>
    <submittedName>
        <fullName evidence="14">Zn-dependent protease with chaperone function</fullName>
    </submittedName>
</protein>
<evidence type="ECO:0000256" key="9">
    <source>
        <dbReference type="ARBA" id="ARBA00022989"/>
    </source>
</evidence>
<dbReference type="CDD" id="cd07328">
    <property type="entry name" value="M48_Ste24p_like"/>
    <property type="match status" value="1"/>
</dbReference>
<feature type="transmembrane region" description="Helical" evidence="12">
    <location>
        <begin position="37"/>
        <end position="63"/>
    </location>
</feature>
<feature type="transmembrane region" description="Helical" evidence="12">
    <location>
        <begin position="87"/>
        <end position="113"/>
    </location>
</feature>
<keyword evidence="11 12" id="KW-0472">Membrane</keyword>
<accession>A0ABX9G0I1</accession>
<dbReference type="Proteomes" id="UP000253201">
    <property type="component" value="Unassembled WGS sequence"/>
</dbReference>
<comment type="cofactor">
    <cofactor evidence="1">
        <name>Zn(2+)</name>
        <dbReference type="ChEBI" id="CHEBI:29105"/>
    </cofactor>
</comment>
<evidence type="ECO:0000256" key="8">
    <source>
        <dbReference type="ARBA" id="ARBA00022833"/>
    </source>
</evidence>
<sequence length="637" mass="71366">MERKRVLNLFYTPLFLFIYGLWKCWRASDNTDDIEVIQFGLAMLALLLSLVAMFILGSAVMVCKASARTSRRSQDVLIQKFNFCRRLLPFMMVGDILFCGLATVALVLSEIIWTMGHVEMNGGGIKLLFAMVLAVFAILWMIIKSFFSVRKCFALFEPEDSRVIGVNLPEMQAPELWQWVRILTSQAQLTPPDNIVVGFFDCFYVTANPVQIEKGERLTGNTLYLPLTYLSLLNEAEIAAVVGHELGHFTGEDTQYSLRFAPLYAGMQNSLQQMAKNMQDAWIDRLVLYSALDMAMWFLQTFHETVNHWSRIRELAADETGARVSSSSAFACALLRISALNEPVERFLEDVLRGRKNSANWTEGLISALQKLGPLDVLASIDSEIAHPMDSHPTTRTRITALNLSIDESLLSRASRAVVPEENLFFPALFAPVASALSCEISQEIEPLRAEIREEIEAEAALATEAKAIWSSSSMAWTMMIVGIVLIFGCGYLAIFLHLSAICWLLMLIGVPLGMLGNVALQRSRQPLFTLTPQSITSIYLPQPLPLEFVERYEVVVISGVAMLHLYVRNGDKLNITTKRFMQIFRYEPQESRVVVVVSSPCCEEEGKKVKLDAVTISQIVGQYISSAHARAELSKE</sequence>
<keyword evidence="6" id="KW-0479">Metal-binding</keyword>
<organism evidence="14 15">
    <name type="scientific">Pseudocitrobacter faecalis</name>
    <dbReference type="NCBI Taxonomy" id="1398493"/>
    <lineage>
        <taxon>Bacteria</taxon>
        <taxon>Pseudomonadati</taxon>
        <taxon>Pseudomonadota</taxon>
        <taxon>Gammaproteobacteria</taxon>
        <taxon>Enterobacterales</taxon>
        <taxon>Enterobacteriaceae</taxon>
        <taxon>Pseudocitrobacter</taxon>
    </lineage>
</organism>
<comment type="subcellular location">
    <subcellularLocation>
        <location evidence="2">Cell membrane</location>
        <topology evidence="2">Multi-pass membrane protein</topology>
    </subcellularLocation>
</comment>
<feature type="transmembrane region" description="Helical" evidence="12">
    <location>
        <begin position="7"/>
        <end position="25"/>
    </location>
</feature>
<dbReference type="InterPro" id="IPR001915">
    <property type="entry name" value="Peptidase_M48"/>
</dbReference>
<feature type="domain" description="Peptidase M48" evidence="13">
    <location>
        <begin position="223"/>
        <end position="403"/>
    </location>
</feature>
<comment type="caution">
    <text evidence="14">The sequence shown here is derived from an EMBL/GenBank/DDBJ whole genome shotgun (WGS) entry which is preliminary data.</text>
</comment>
<evidence type="ECO:0000256" key="11">
    <source>
        <dbReference type="ARBA" id="ARBA00023136"/>
    </source>
</evidence>
<keyword evidence="10" id="KW-0482">Metalloprotease</keyword>
<dbReference type="GO" id="GO:0008233">
    <property type="term" value="F:peptidase activity"/>
    <property type="evidence" value="ECO:0007669"/>
    <property type="project" value="UniProtKB-KW"/>
</dbReference>
<dbReference type="Pfam" id="PF01435">
    <property type="entry name" value="Peptidase_M48"/>
    <property type="match status" value="1"/>
</dbReference>
<keyword evidence="15" id="KW-1185">Reference proteome</keyword>
<evidence type="ECO:0000313" key="15">
    <source>
        <dbReference type="Proteomes" id="UP000253201"/>
    </source>
</evidence>
<keyword evidence="7" id="KW-0378">Hydrolase</keyword>
<evidence type="ECO:0000256" key="5">
    <source>
        <dbReference type="ARBA" id="ARBA00022692"/>
    </source>
</evidence>
<dbReference type="PANTHER" id="PTHR43221:SF1">
    <property type="entry name" value="PROTEASE HTPX"/>
    <property type="match status" value="1"/>
</dbReference>
<evidence type="ECO:0000256" key="10">
    <source>
        <dbReference type="ARBA" id="ARBA00023049"/>
    </source>
</evidence>
<evidence type="ECO:0000256" key="2">
    <source>
        <dbReference type="ARBA" id="ARBA00004651"/>
    </source>
</evidence>
<feature type="transmembrane region" description="Helical" evidence="12">
    <location>
        <begin position="501"/>
        <end position="521"/>
    </location>
</feature>
<dbReference type="PANTHER" id="PTHR43221">
    <property type="entry name" value="PROTEASE HTPX"/>
    <property type="match status" value="1"/>
</dbReference>